<sequence>GSLASCLVLPLEEAARCALPRGASMGCGDCSQLVLELGRICCTEDVARDSGVECVQVRNPEAC</sequence>
<feature type="non-terminal residue" evidence="1">
    <location>
        <position position="63"/>
    </location>
</feature>
<keyword evidence="2" id="KW-1185">Reference proteome</keyword>
<proteinExistence type="predicted"/>
<organism evidence="1 2">
    <name type="scientific">Durusdinium trenchii</name>
    <dbReference type="NCBI Taxonomy" id="1381693"/>
    <lineage>
        <taxon>Eukaryota</taxon>
        <taxon>Sar</taxon>
        <taxon>Alveolata</taxon>
        <taxon>Dinophyceae</taxon>
        <taxon>Suessiales</taxon>
        <taxon>Symbiodiniaceae</taxon>
        <taxon>Durusdinium</taxon>
    </lineage>
</organism>
<dbReference type="Proteomes" id="UP001642484">
    <property type="component" value="Unassembled WGS sequence"/>
</dbReference>
<feature type="non-terminal residue" evidence="1">
    <location>
        <position position="1"/>
    </location>
</feature>
<protein>
    <submittedName>
        <fullName evidence="1">Uncharacterized protein</fullName>
    </submittedName>
</protein>
<comment type="caution">
    <text evidence="1">The sequence shown here is derived from an EMBL/GenBank/DDBJ whole genome shotgun (WGS) entry which is preliminary data.</text>
</comment>
<dbReference type="EMBL" id="CAXAMN010009003">
    <property type="protein sequence ID" value="CAK9027420.1"/>
    <property type="molecule type" value="Genomic_DNA"/>
</dbReference>
<reference evidence="1 2" key="1">
    <citation type="submission" date="2024-02" db="EMBL/GenBank/DDBJ databases">
        <authorList>
            <person name="Chen Y."/>
            <person name="Shah S."/>
            <person name="Dougan E. K."/>
            <person name="Thang M."/>
            <person name="Chan C."/>
        </authorList>
    </citation>
    <scope>NUCLEOTIDE SEQUENCE [LARGE SCALE GENOMIC DNA]</scope>
</reference>
<accession>A0ABP0KKR9</accession>
<gene>
    <name evidence="1" type="ORF">CCMP2556_LOCUS16753</name>
</gene>
<name>A0ABP0KKR9_9DINO</name>
<evidence type="ECO:0000313" key="1">
    <source>
        <dbReference type="EMBL" id="CAK9027420.1"/>
    </source>
</evidence>
<evidence type="ECO:0000313" key="2">
    <source>
        <dbReference type="Proteomes" id="UP001642484"/>
    </source>
</evidence>